<dbReference type="SMART" id="SM00239">
    <property type="entry name" value="C2"/>
    <property type="match status" value="1"/>
</dbReference>
<evidence type="ECO:0000259" key="2">
    <source>
        <dbReference type="PROSITE" id="PS50004"/>
    </source>
</evidence>
<feature type="compositionally biased region" description="Polar residues" evidence="1">
    <location>
        <begin position="147"/>
        <end position="159"/>
    </location>
</feature>
<keyword evidence="4" id="KW-1185">Reference proteome</keyword>
<dbReference type="EMBL" id="JABCIY010000148">
    <property type="protein sequence ID" value="KAF7192234.1"/>
    <property type="molecule type" value="Genomic_DNA"/>
</dbReference>
<feature type="region of interest" description="Disordered" evidence="1">
    <location>
        <begin position="1"/>
        <end position="119"/>
    </location>
</feature>
<name>A0A8H6RIQ3_9PEZI</name>
<dbReference type="Proteomes" id="UP000660729">
    <property type="component" value="Unassembled WGS sequence"/>
</dbReference>
<keyword evidence="3" id="KW-0418">Kinase</keyword>
<feature type="region of interest" description="Disordered" evidence="1">
    <location>
        <begin position="461"/>
        <end position="483"/>
    </location>
</feature>
<feature type="domain" description="C2" evidence="2">
    <location>
        <begin position="253"/>
        <end position="421"/>
    </location>
</feature>
<evidence type="ECO:0000313" key="3">
    <source>
        <dbReference type="EMBL" id="KAF7192234.1"/>
    </source>
</evidence>
<dbReference type="OrthoDB" id="63267at2759"/>
<dbReference type="GO" id="GO:0016301">
    <property type="term" value="F:kinase activity"/>
    <property type="evidence" value="ECO:0007669"/>
    <property type="project" value="UniProtKB-KW"/>
</dbReference>
<comment type="caution">
    <text evidence="3">The sequence shown here is derived from an EMBL/GenBank/DDBJ whole genome shotgun (WGS) entry which is preliminary data.</text>
</comment>
<protein>
    <submittedName>
        <fullName evidence="3">Serine/threonine-protein kinase SCH9</fullName>
    </submittedName>
</protein>
<feature type="compositionally biased region" description="Polar residues" evidence="1">
    <location>
        <begin position="183"/>
        <end position="208"/>
    </location>
</feature>
<feature type="compositionally biased region" description="Polar residues" evidence="1">
    <location>
        <begin position="104"/>
        <end position="119"/>
    </location>
</feature>
<evidence type="ECO:0000313" key="4">
    <source>
        <dbReference type="Proteomes" id="UP000660729"/>
    </source>
</evidence>
<feature type="compositionally biased region" description="Polar residues" evidence="1">
    <location>
        <begin position="252"/>
        <end position="262"/>
    </location>
</feature>
<feature type="region of interest" description="Disordered" evidence="1">
    <location>
        <begin position="182"/>
        <end position="264"/>
    </location>
</feature>
<feature type="compositionally biased region" description="Polar residues" evidence="1">
    <location>
        <begin position="43"/>
        <end position="52"/>
    </location>
</feature>
<sequence>MATSHDAFGGQQHTAADLLRQSLMHQHGKMAHEDDSHDGIGSGASTPPNGTATPRPDAHQDKRLPALHSYFAQPPTAPSSPRTGTSSPVDSPPLLPHEKKHPDLQTQSSYPTPPLSNSSSFLQMADVEASINGVLPEAPPTRKRSWAQRQQSLTNVPSSLRRNTLSTALTSIVTKSAAAAHISNPSSASQTAPGSPSVARSPSPQSPKQGVEKENQALTQTEPQNTPPQTPRSLSHVSRRDDEAPSVAPIKTSRSSSNNSHGATIGQLKGQLEIVVEEARGLRPATDPYVVCIFQLNEDISAGPKEDEMAVDDQKDPEENLAKGVAMKRMGSGQGTPMAIPGLRSRQTSQTNIADLRRGSHNKQHETTDPVWRHKAVFDVVGDTNEVDVSVYDRANNEQFIGHVRLPLNLDDYEHQHEDCPTMQNQFKGFTFVDESTLEQYMGDRDVNMGDDNNRLSRTFSNRAGDRMSGMEPTSATSADADFNHGMLDDI</sequence>
<dbReference type="SUPFAM" id="SSF49562">
    <property type="entry name" value="C2 domain (Calcium/lipid-binding domain, CaLB)"/>
    <property type="match status" value="1"/>
</dbReference>
<feature type="compositionally biased region" description="Polar residues" evidence="1">
    <location>
        <begin position="79"/>
        <end position="89"/>
    </location>
</feature>
<keyword evidence="3" id="KW-0808">Transferase</keyword>
<dbReference type="Gene3D" id="2.60.40.150">
    <property type="entry name" value="C2 domain"/>
    <property type="match status" value="1"/>
</dbReference>
<feature type="region of interest" description="Disordered" evidence="1">
    <location>
        <begin position="134"/>
        <end position="159"/>
    </location>
</feature>
<proteinExistence type="predicted"/>
<dbReference type="PROSITE" id="PS50004">
    <property type="entry name" value="C2"/>
    <property type="match status" value="1"/>
</dbReference>
<dbReference type="AlphaFoldDB" id="A0A8H6RIQ3"/>
<evidence type="ECO:0000256" key="1">
    <source>
        <dbReference type="SAM" id="MobiDB-lite"/>
    </source>
</evidence>
<organism evidence="3 4">
    <name type="scientific">Pseudocercospora fuligena</name>
    <dbReference type="NCBI Taxonomy" id="685502"/>
    <lineage>
        <taxon>Eukaryota</taxon>
        <taxon>Fungi</taxon>
        <taxon>Dikarya</taxon>
        <taxon>Ascomycota</taxon>
        <taxon>Pezizomycotina</taxon>
        <taxon>Dothideomycetes</taxon>
        <taxon>Dothideomycetidae</taxon>
        <taxon>Mycosphaerellales</taxon>
        <taxon>Mycosphaerellaceae</taxon>
        <taxon>Pseudocercospora</taxon>
    </lineage>
</organism>
<gene>
    <name evidence="3" type="ORF">HII31_06266</name>
</gene>
<dbReference type="InterPro" id="IPR035892">
    <property type="entry name" value="C2_domain_sf"/>
</dbReference>
<dbReference type="Pfam" id="PF00168">
    <property type="entry name" value="C2"/>
    <property type="match status" value="1"/>
</dbReference>
<accession>A0A8H6RIQ3</accession>
<dbReference type="InterPro" id="IPR000008">
    <property type="entry name" value="C2_dom"/>
</dbReference>
<reference evidence="3" key="1">
    <citation type="submission" date="2020-04" db="EMBL/GenBank/DDBJ databases">
        <title>Draft genome resource of the tomato pathogen Pseudocercospora fuligena.</title>
        <authorList>
            <person name="Zaccaron A."/>
        </authorList>
    </citation>
    <scope>NUCLEOTIDE SEQUENCE</scope>
    <source>
        <strain evidence="3">PF001</strain>
    </source>
</reference>